<sequence>MIALKKLYGDELLRLALILSLLKSNPDEYLLDESQQILAGNISNGSDWSLEQEARTLIRPRFVHPKSLDNVLMNYERRLFEELNSLGRYTGSNSRVLHTYLLNNVSTDTVQNIQSSGADTDDDIYSDDNVANEIKVENEETNESITNREDNETNQPDLVVTLSSNFFNRTDDVFSEIASRSFDVNELLVQPEMMIKKEPDLEQDLLVNVKKENDSDLYSDNAIDFVPYFTDRTEKYEIDEPNSVYHQNLADLQDYNDMFDVKELRNNLDLDVKQQENLEQYLLENTPLDAEVYELAPMFEEELVLDVKRERASTSFTSASSSGVSEMDVSIDVKLEPDEGHHSGDELTQEDMDLIEVLWKQDVDMGFSLEDPVQPEGPQATKVELQDEIAKELKLAEEKIQKKIEETEKIEKVKASLLDTDSKEDDPWAGLSYTVDTETGEYVIQGELPRELVNSEESRFDLLEEALQLVELGDEAEPKDEQTEVDFRSF</sequence>
<name>A0AAJ6ZTD2_PAPXU</name>
<dbReference type="AlphaFoldDB" id="A0AAJ6ZTD2"/>
<proteinExistence type="predicted"/>
<dbReference type="GeneID" id="106125973"/>
<dbReference type="GO" id="GO:0000978">
    <property type="term" value="F:RNA polymerase II cis-regulatory region sequence-specific DNA binding"/>
    <property type="evidence" value="ECO:0007669"/>
    <property type="project" value="InterPro"/>
</dbReference>
<evidence type="ECO:0000256" key="1">
    <source>
        <dbReference type="SAM" id="Coils"/>
    </source>
</evidence>
<protein>
    <submittedName>
        <fullName evidence="2">Uncharacterized protein LOC106125973</fullName>
    </submittedName>
</protein>
<dbReference type="RefSeq" id="XP_013178841.1">
    <property type="nucleotide sequence ID" value="XM_013323387.1"/>
</dbReference>
<reference evidence="2" key="1">
    <citation type="submission" date="2025-08" db="UniProtKB">
        <authorList>
            <consortium name="RefSeq"/>
        </authorList>
    </citation>
    <scope>IDENTIFICATION</scope>
</reference>
<dbReference type="PANTHER" id="PTHR24411">
    <property type="entry name" value="NUCLEAR FACTOR ERYTHROID 2-RELATED FACTOR"/>
    <property type="match status" value="1"/>
</dbReference>
<dbReference type="GO" id="GO:0000981">
    <property type="term" value="F:DNA-binding transcription factor activity, RNA polymerase II-specific"/>
    <property type="evidence" value="ECO:0007669"/>
    <property type="project" value="TreeGrafter"/>
</dbReference>
<dbReference type="PANTHER" id="PTHR24411:SF55">
    <property type="entry name" value="SEGMENTATION PROTEIN CAP'N'COLLAR"/>
    <property type="match status" value="1"/>
</dbReference>
<dbReference type="InterPro" id="IPR047167">
    <property type="entry name" value="NFE2-like"/>
</dbReference>
<feature type="coiled-coil region" evidence="1">
    <location>
        <begin position="382"/>
        <end position="413"/>
    </location>
</feature>
<organism evidence="2">
    <name type="scientific">Papilio xuthus</name>
    <name type="common">Asian swallowtail butterfly</name>
    <dbReference type="NCBI Taxonomy" id="66420"/>
    <lineage>
        <taxon>Eukaryota</taxon>
        <taxon>Metazoa</taxon>
        <taxon>Ecdysozoa</taxon>
        <taxon>Arthropoda</taxon>
        <taxon>Hexapoda</taxon>
        <taxon>Insecta</taxon>
        <taxon>Pterygota</taxon>
        <taxon>Neoptera</taxon>
        <taxon>Endopterygota</taxon>
        <taxon>Lepidoptera</taxon>
        <taxon>Glossata</taxon>
        <taxon>Ditrysia</taxon>
        <taxon>Papilionoidea</taxon>
        <taxon>Papilionidae</taxon>
        <taxon>Papilioninae</taxon>
        <taxon>Papilio</taxon>
    </lineage>
</organism>
<dbReference type="GO" id="GO:0005634">
    <property type="term" value="C:nucleus"/>
    <property type="evidence" value="ECO:0007669"/>
    <property type="project" value="TreeGrafter"/>
</dbReference>
<accession>A0AAJ6ZTD2</accession>
<dbReference type="Proteomes" id="UP000694872">
    <property type="component" value="Unplaced"/>
</dbReference>
<dbReference type="KEGG" id="pxu:106125973"/>
<evidence type="ECO:0000313" key="2">
    <source>
        <dbReference type="RefSeq" id="XP_013178841.1"/>
    </source>
</evidence>
<gene>
    <name evidence="2" type="primary">LOC106125973</name>
</gene>
<keyword evidence="1" id="KW-0175">Coiled coil</keyword>